<dbReference type="Gene3D" id="2.60.270.50">
    <property type="match status" value="1"/>
</dbReference>
<dbReference type="EMBL" id="PDFK01000008">
    <property type="protein sequence ID" value="PKU50218.1"/>
    <property type="molecule type" value="Genomic_DNA"/>
</dbReference>
<accession>A0A2I0UW13</accession>
<organism evidence="1 2">
    <name type="scientific">Lysinibacillus fusiformis</name>
    <dbReference type="NCBI Taxonomy" id="28031"/>
    <lineage>
        <taxon>Bacteria</taxon>
        <taxon>Bacillati</taxon>
        <taxon>Bacillota</taxon>
        <taxon>Bacilli</taxon>
        <taxon>Bacillales</taxon>
        <taxon>Bacillaceae</taxon>
        <taxon>Lysinibacillus</taxon>
    </lineage>
</organism>
<evidence type="ECO:0000313" key="2">
    <source>
        <dbReference type="Proteomes" id="UP000234956"/>
    </source>
</evidence>
<proteinExistence type="predicted"/>
<reference evidence="1 2" key="1">
    <citation type="submission" date="2017-10" db="EMBL/GenBank/DDBJ databases">
        <title>Draft genome of Lysinibacillus fusiformis strain Juneja, a laboratory-derived pathogen of Drosophila melanogaster.</title>
        <authorList>
            <person name="Smith B.R."/>
            <person name="Unckless R.L."/>
        </authorList>
    </citation>
    <scope>NUCLEOTIDE SEQUENCE [LARGE SCALE GENOMIC DNA]</scope>
    <source>
        <strain evidence="1 2">Juneja</strain>
    </source>
</reference>
<protein>
    <submittedName>
        <fullName evidence="1">Uncharacterized protein</fullName>
    </submittedName>
</protein>
<name>A0A2I0UW13_9BACI</name>
<evidence type="ECO:0000313" key="1">
    <source>
        <dbReference type="EMBL" id="PKU50218.1"/>
    </source>
</evidence>
<gene>
    <name evidence="1" type="ORF">CRI88_18955</name>
</gene>
<dbReference type="AlphaFoldDB" id="A0A2I0UW13"/>
<sequence length="378" mass="43616">MTWTFYLNVTNDTDRDLELVESQLHWGYWNTGGEEDKEPQSIKAGETIQAVGAKSAFGPNGYEFSCSWKDKNNEYQAPYGVISLYVNVPYNDPNEARCRANGYFEVAEWKDITHDGHNFVRNIRISNKLDKWRQKEISNNLFTDWSKIKTLKEIEDVRDINLNQYIPSGVHFEKMSLFRTSLFNISKILWDGVNDLEFDSLYLKQREVQQYFSVEVTCLRADATKIETVTKKGKITVKDEYGLSTASKVVEEKVSTIETAFKFTEKISVSEEKVVKASVAQELQAELKAKFNILNAVTKEQQQTEKKSKERVFEAPSDKDMDVVPWIFSKMILLYRTDNNNVTTLIGASEWDYAVLHRTHVYDVMDNAKKKVTTGGEY</sequence>
<comment type="caution">
    <text evidence="1">The sequence shown here is derived from an EMBL/GenBank/DDBJ whole genome shotgun (WGS) entry which is preliminary data.</text>
</comment>
<dbReference type="RefSeq" id="WP_101966952.1">
    <property type="nucleotide sequence ID" value="NZ_PDFK01000008.1"/>
</dbReference>
<dbReference type="Proteomes" id="UP000234956">
    <property type="component" value="Unassembled WGS sequence"/>
</dbReference>